<comment type="caution">
    <text evidence="8">The sequence shown here is derived from an EMBL/GenBank/DDBJ whole genome shotgun (WGS) entry which is preliminary data.</text>
</comment>
<keyword evidence="4" id="KW-0325">Glycoprotein</keyword>
<dbReference type="PANTHER" id="PTHR46750:SF2">
    <property type="entry name" value="MANSC DOMAIN-CONTAINING PROTEIN 4"/>
    <property type="match status" value="1"/>
</dbReference>
<evidence type="ECO:0000313" key="8">
    <source>
        <dbReference type="EMBL" id="KAK9399300.1"/>
    </source>
</evidence>
<dbReference type="Pfam" id="PF07502">
    <property type="entry name" value="MANEC"/>
    <property type="match status" value="1"/>
</dbReference>
<comment type="subcellular location">
    <subcellularLocation>
        <location evidence="1">Membrane</location>
    </subcellularLocation>
</comment>
<keyword evidence="6" id="KW-1133">Transmembrane helix</keyword>
<feature type="domain" description="MANSC" evidence="7">
    <location>
        <begin position="21"/>
        <end position="101"/>
    </location>
</feature>
<dbReference type="GO" id="GO:0004867">
    <property type="term" value="F:serine-type endopeptidase inhibitor activity"/>
    <property type="evidence" value="ECO:0007669"/>
    <property type="project" value="TreeGrafter"/>
</dbReference>
<dbReference type="GO" id="GO:0030198">
    <property type="term" value="P:extracellular matrix organization"/>
    <property type="evidence" value="ECO:0007669"/>
    <property type="project" value="TreeGrafter"/>
</dbReference>
<evidence type="ECO:0000256" key="2">
    <source>
        <dbReference type="ARBA" id="ARBA00022729"/>
    </source>
</evidence>
<keyword evidence="6" id="KW-0812">Transmembrane</keyword>
<organism evidence="8 9">
    <name type="scientific">Crotalus adamanteus</name>
    <name type="common">Eastern diamondback rattlesnake</name>
    <dbReference type="NCBI Taxonomy" id="8729"/>
    <lineage>
        <taxon>Eukaryota</taxon>
        <taxon>Metazoa</taxon>
        <taxon>Chordata</taxon>
        <taxon>Craniata</taxon>
        <taxon>Vertebrata</taxon>
        <taxon>Euteleostomi</taxon>
        <taxon>Lepidosauria</taxon>
        <taxon>Squamata</taxon>
        <taxon>Bifurcata</taxon>
        <taxon>Unidentata</taxon>
        <taxon>Episquamata</taxon>
        <taxon>Toxicofera</taxon>
        <taxon>Serpentes</taxon>
        <taxon>Colubroidea</taxon>
        <taxon>Viperidae</taxon>
        <taxon>Crotalinae</taxon>
        <taxon>Crotalus</taxon>
    </lineage>
</organism>
<name>A0AAW1BBF2_CROAD</name>
<dbReference type="InterPro" id="IPR011106">
    <property type="entry name" value="MANSC_N"/>
</dbReference>
<dbReference type="EMBL" id="JAOTOJ010000006">
    <property type="protein sequence ID" value="KAK9399300.1"/>
    <property type="molecule type" value="Genomic_DNA"/>
</dbReference>
<evidence type="ECO:0000256" key="6">
    <source>
        <dbReference type="SAM" id="Phobius"/>
    </source>
</evidence>
<feature type="transmembrane region" description="Helical" evidence="6">
    <location>
        <begin position="270"/>
        <end position="295"/>
    </location>
</feature>
<evidence type="ECO:0000256" key="1">
    <source>
        <dbReference type="ARBA" id="ARBA00004370"/>
    </source>
</evidence>
<dbReference type="GO" id="GO:0008544">
    <property type="term" value="P:epidermis development"/>
    <property type="evidence" value="ECO:0007669"/>
    <property type="project" value="TreeGrafter"/>
</dbReference>
<gene>
    <name evidence="8" type="ORF">NXF25_012319</name>
</gene>
<evidence type="ECO:0000256" key="4">
    <source>
        <dbReference type="ARBA" id="ARBA00023180"/>
    </source>
</evidence>
<keyword evidence="3 6" id="KW-0472">Membrane</keyword>
<evidence type="ECO:0000256" key="3">
    <source>
        <dbReference type="ARBA" id="ARBA00023136"/>
    </source>
</evidence>
<protein>
    <submittedName>
        <fullName evidence="8">MANSC domain-containing protein 4</fullName>
    </submittedName>
</protein>
<dbReference type="GO" id="GO:0005886">
    <property type="term" value="C:plasma membrane"/>
    <property type="evidence" value="ECO:0007669"/>
    <property type="project" value="TreeGrafter"/>
</dbReference>
<sequence>MCRSEGLCSPTRFYKNCWIRQFPGLSLDLEHSQEQGARILKVYVASTAGQCSQACCILKDVFCNLAVFYYKTNIHNINCIHMYCPVLESCIVKPTRNVVLYNITPGVDPDLLVFEKLSFKDINARSSFHKWERHGGARVAGLDQDELSSTRFLFPEASSPTTATKPGVDRSNRSSAVDVALKNSAITLMATASAIDDSVEAAEILPGRNSSTPTSGNAKASSAPIQMASLSPGRVLPKPLNETKVYSGRNNSSDDDEGQQPSEEMAGGEAWWPLTVLCSMAFTGCCCCCCGIFWATGWKKRRRYKPRQKGRSAPSQFIKYSAVKSSF</sequence>
<evidence type="ECO:0000259" key="7">
    <source>
        <dbReference type="PROSITE" id="PS50986"/>
    </source>
</evidence>
<accession>A0AAW1BBF2</accession>
<evidence type="ECO:0000256" key="5">
    <source>
        <dbReference type="SAM" id="MobiDB-lite"/>
    </source>
</evidence>
<dbReference type="GO" id="GO:0060429">
    <property type="term" value="P:epithelium development"/>
    <property type="evidence" value="ECO:0007669"/>
    <property type="project" value="TreeGrafter"/>
</dbReference>
<dbReference type="InterPro" id="IPR013980">
    <property type="entry name" value="MANSC_dom"/>
</dbReference>
<keyword evidence="9" id="KW-1185">Reference proteome</keyword>
<dbReference type="AlphaFoldDB" id="A0AAW1BBF2"/>
<evidence type="ECO:0000313" key="9">
    <source>
        <dbReference type="Proteomes" id="UP001474421"/>
    </source>
</evidence>
<reference evidence="8 9" key="1">
    <citation type="journal article" date="2024" name="Proc. Natl. Acad. Sci. U.S.A.">
        <title>The genetic regulatory architecture and epigenomic basis for age-related changes in rattlesnake venom.</title>
        <authorList>
            <person name="Hogan M.P."/>
            <person name="Holding M.L."/>
            <person name="Nystrom G.S."/>
            <person name="Colston T.J."/>
            <person name="Bartlett D.A."/>
            <person name="Mason A.J."/>
            <person name="Ellsworth S.A."/>
            <person name="Rautsaw R.M."/>
            <person name="Lawrence K.C."/>
            <person name="Strickland J.L."/>
            <person name="He B."/>
            <person name="Fraser P."/>
            <person name="Margres M.J."/>
            <person name="Gilbert D.M."/>
            <person name="Gibbs H.L."/>
            <person name="Parkinson C.L."/>
            <person name="Rokyta D.R."/>
        </authorList>
    </citation>
    <scope>NUCLEOTIDE SEQUENCE [LARGE SCALE GENOMIC DNA]</scope>
    <source>
        <strain evidence="8">DRR0105</strain>
    </source>
</reference>
<proteinExistence type="predicted"/>
<keyword evidence="2" id="KW-0732">Signal</keyword>
<dbReference type="PROSITE" id="PS50986">
    <property type="entry name" value="MANSC"/>
    <property type="match status" value="1"/>
</dbReference>
<dbReference type="SMART" id="SM00765">
    <property type="entry name" value="MANEC"/>
    <property type="match status" value="1"/>
</dbReference>
<feature type="region of interest" description="Disordered" evidence="5">
    <location>
        <begin position="230"/>
        <end position="266"/>
    </location>
</feature>
<dbReference type="Proteomes" id="UP001474421">
    <property type="component" value="Unassembled WGS sequence"/>
</dbReference>
<dbReference type="PANTHER" id="PTHR46750">
    <property type="entry name" value="KUNITZ-TYPE PROTEASE INHIBITOR 1"/>
    <property type="match status" value="1"/>
</dbReference>